<accession>A0ABS0B1G9</accession>
<evidence type="ECO:0000313" key="1">
    <source>
        <dbReference type="EMBL" id="MBF5059526.1"/>
    </source>
</evidence>
<gene>
    <name evidence="1" type="ORF">NEPTK9_001040</name>
</gene>
<dbReference type="Proteomes" id="UP001194714">
    <property type="component" value="Unassembled WGS sequence"/>
</dbReference>
<organism evidence="1 2">
    <name type="scientific">Candidatus Neptunichlamydia vexilliferae</name>
    <dbReference type="NCBI Taxonomy" id="1651774"/>
    <lineage>
        <taxon>Bacteria</taxon>
        <taxon>Pseudomonadati</taxon>
        <taxon>Chlamydiota</taxon>
        <taxon>Chlamydiia</taxon>
        <taxon>Parachlamydiales</taxon>
        <taxon>Simkaniaceae</taxon>
        <taxon>Candidatus Neptunichlamydia</taxon>
    </lineage>
</organism>
<proteinExistence type="predicted"/>
<name>A0ABS0B1G9_9BACT</name>
<dbReference type="RefSeq" id="WP_194847827.1">
    <property type="nucleotide sequence ID" value="NZ_JAAEJV010000026.1"/>
</dbReference>
<keyword evidence="2" id="KW-1185">Reference proteome</keyword>
<dbReference type="EMBL" id="JAAEJV010000026">
    <property type="protein sequence ID" value="MBF5059526.1"/>
    <property type="molecule type" value="Genomic_DNA"/>
</dbReference>
<evidence type="ECO:0000313" key="2">
    <source>
        <dbReference type="Proteomes" id="UP001194714"/>
    </source>
</evidence>
<sequence>MKWLFLLLPFFLCAQEPFFAHFEAPKGWQIADPSKYGRGVKIGFIASKRKIFTPSITLTLEKVGKTSLEIYLKVIEKHNRHNHYTELGSLQTKNGPARLIQLDIKNQWGVIRVLQAISIHEGYAIIHAASVLKEEFLSVHEKLLASFKSLEVSPIWSDPDLEKKLMPLTTCWKKHCATSKGDRESLFATPFFQSNHWKPFVNYVEKELKLKGSCWQFLAIKYIQQSLLEKNSP</sequence>
<protein>
    <submittedName>
        <fullName evidence="1">Uncharacterized protein</fullName>
    </submittedName>
</protein>
<comment type="caution">
    <text evidence="1">The sequence shown here is derived from an EMBL/GenBank/DDBJ whole genome shotgun (WGS) entry which is preliminary data.</text>
</comment>
<reference evidence="1 2" key="1">
    <citation type="submission" date="2020-01" db="EMBL/GenBank/DDBJ databases">
        <title>Draft genome sequence of Cand. Neptunochlamydia vexilliferae K9.</title>
        <authorList>
            <person name="Schulz F."/>
            <person name="Koestlbacher S."/>
            <person name="Wascher F."/>
            <person name="Pizzetti I."/>
            <person name="Horn M."/>
        </authorList>
    </citation>
    <scope>NUCLEOTIDE SEQUENCE [LARGE SCALE GENOMIC DNA]</scope>
    <source>
        <strain evidence="1 2">K9</strain>
    </source>
</reference>